<evidence type="ECO:0000259" key="6">
    <source>
        <dbReference type="PROSITE" id="PS50819"/>
    </source>
</evidence>
<dbReference type="InterPro" id="IPR036844">
    <property type="entry name" value="Hint_dom_sf"/>
</dbReference>
<evidence type="ECO:0000256" key="3">
    <source>
        <dbReference type="ARBA" id="ARBA00023000"/>
    </source>
</evidence>
<feature type="domain" description="DOD-type homing endonuclease" evidence="6">
    <location>
        <begin position="201"/>
        <end position="337"/>
    </location>
</feature>
<dbReference type="EMBL" id="JAZHOV010000002">
    <property type="protein sequence ID" value="MEF2254297.1"/>
    <property type="molecule type" value="Genomic_DNA"/>
</dbReference>
<keyword evidence="8" id="KW-1185">Reference proteome</keyword>
<dbReference type="SUPFAM" id="SSF102114">
    <property type="entry name" value="Radical SAM enzymes"/>
    <property type="match status" value="1"/>
</dbReference>
<proteinExistence type="predicted"/>
<evidence type="ECO:0000256" key="4">
    <source>
        <dbReference type="ARBA" id="ARBA00023004"/>
    </source>
</evidence>
<sequence>MRWNGQAIGTSDVNALPGMEHLGGFVRSVTTPEFAGMTFHEVVAKSALNHVPGASGMPFDWTVNPYRGCSHACSYCLAPETRILLADGRTRALEDLRVGDAIIGTERRGNYRRYVATTVHAKWTTNRRAHRVTLADGTELIASADHRFLTERGWKHVMGAMSGPEQRPYLTLNNRLMGFGIGAARAAGHDATERSWRLGYLAGMIQGDGMILHKTYPRPQRTWTIHAFRLALADTEALDRTQAFLALEGIPTNVRPFTPATAQRRAVIAIHTAQKEKVAAIETLIQRPRDPSEEWLAGYLGGIFDAEGSCSRGVLRISNKSEHVLGSVREALACFDIPAVTEGPRPNGVSTIRVTGGLASRMRFFDISRPAITRKLSIVDTAVKTSSDLRVVGIEDLGHSTDMVDITTGTGDFIANGVISHNCFARGTHEYLELDAGRDFDSQIVVKVNVADMLRTELARPSWTGDPVMLGTNTDPYQRAEGRYRLMPGIIQALTDAGTPFSILTKGTLLRRDLPLLTEASHEVDVSLAMSIAVFDDTLQRAIEPGTPSAAARLETVRAATDAGFRVTVFLMPILPHLTDSIATLDDALGRIRASGAHRVVFGALHLRPGAKQWFWQWLEREHPELVGSYRGLYPGASAYAPKPYRQWLAKRVRPLLRVHGLTGHAEEEAPPREPVPGLAARRAAASVVTTSRGRRTDAAAMLF</sequence>
<dbReference type="InterPro" id="IPR040086">
    <property type="entry name" value="MJ0683-like"/>
</dbReference>
<dbReference type="Gene3D" id="2.170.16.10">
    <property type="entry name" value="Hedgehog/Intein (Hint) domain"/>
    <property type="match status" value="1"/>
</dbReference>
<protein>
    <submittedName>
        <fullName evidence="7">Intein-containing Rv2578c family radical SAM protein</fullName>
    </submittedName>
</protein>
<dbReference type="InterPro" id="IPR004042">
    <property type="entry name" value="Intein_endonuc_central"/>
</dbReference>
<dbReference type="InterPro" id="IPR004860">
    <property type="entry name" value="LAGLIDADG_dom"/>
</dbReference>
<dbReference type="SUPFAM" id="SSF51294">
    <property type="entry name" value="Hedgehog/intein (Hint) domain"/>
    <property type="match status" value="1"/>
</dbReference>
<dbReference type="InterPro" id="IPR006141">
    <property type="entry name" value="Intein_N"/>
</dbReference>
<dbReference type="InterPro" id="IPR058240">
    <property type="entry name" value="rSAM_sf"/>
</dbReference>
<dbReference type="SUPFAM" id="SSF55608">
    <property type="entry name" value="Homing endonucleases"/>
    <property type="match status" value="1"/>
</dbReference>
<dbReference type="Pfam" id="PF14528">
    <property type="entry name" value="LAGLIDADG_3"/>
    <property type="match status" value="1"/>
</dbReference>
<comment type="caution">
    <text evidence="7">The sequence shown here is derived from an EMBL/GenBank/DDBJ whole genome shotgun (WGS) entry which is preliminary data.</text>
</comment>
<dbReference type="RefSeq" id="WP_331790872.1">
    <property type="nucleotide sequence ID" value="NZ_BAAAUO010000005.1"/>
</dbReference>
<dbReference type="InterPro" id="IPR007197">
    <property type="entry name" value="rSAM"/>
</dbReference>
<keyword evidence="4" id="KW-0408">Iron</keyword>
<dbReference type="PROSITE" id="PS50818">
    <property type="entry name" value="INTEIN_C_TER"/>
    <property type="match status" value="1"/>
</dbReference>
<dbReference type="CDD" id="cd00081">
    <property type="entry name" value="Hint"/>
    <property type="match status" value="1"/>
</dbReference>
<dbReference type="PANTHER" id="PTHR43432:SF3">
    <property type="entry name" value="SLR0285 PROTEIN"/>
    <property type="match status" value="1"/>
</dbReference>
<keyword evidence="2" id="KW-0068">Autocatalytic cleavage</keyword>
<dbReference type="InterPro" id="IPR030934">
    <property type="entry name" value="Intein_C"/>
</dbReference>
<keyword evidence="3" id="KW-0651">Protein splicing</keyword>
<dbReference type="PROSITE" id="PS50819">
    <property type="entry name" value="INTEIN_ENDONUCLEASE"/>
    <property type="match status" value="1"/>
</dbReference>
<dbReference type="NCBIfam" id="NF038135">
    <property type="entry name" value="rSAM_Rv2578c"/>
    <property type="match status" value="1"/>
</dbReference>
<gene>
    <name evidence="7" type="ORF">V2V91_03985</name>
</gene>
<dbReference type="Proteomes" id="UP001351900">
    <property type="component" value="Unassembled WGS sequence"/>
</dbReference>
<dbReference type="InterPro" id="IPR003587">
    <property type="entry name" value="Hint_dom_N"/>
</dbReference>
<dbReference type="PROSITE" id="PS50817">
    <property type="entry name" value="INTEIN_N_TER"/>
    <property type="match status" value="1"/>
</dbReference>
<dbReference type="SMART" id="SM00305">
    <property type="entry name" value="HintC"/>
    <property type="match status" value="1"/>
</dbReference>
<evidence type="ECO:0000256" key="1">
    <source>
        <dbReference type="ARBA" id="ARBA00022723"/>
    </source>
</evidence>
<keyword evidence="1" id="KW-0479">Metal-binding</keyword>
<dbReference type="InterPro" id="IPR006142">
    <property type="entry name" value="INTEIN"/>
</dbReference>
<evidence type="ECO:0000313" key="7">
    <source>
        <dbReference type="EMBL" id="MEF2254297.1"/>
    </source>
</evidence>
<evidence type="ECO:0000256" key="2">
    <source>
        <dbReference type="ARBA" id="ARBA00022813"/>
    </source>
</evidence>
<dbReference type="CDD" id="cd01335">
    <property type="entry name" value="Radical_SAM"/>
    <property type="match status" value="1"/>
</dbReference>
<accession>A0ABU7V3P0</accession>
<dbReference type="PRINTS" id="PR00379">
    <property type="entry name" value="INTEIN"/>
</dbReference>
<dbReference type="InterPro" id="IPR003586">
    <property type="entry name" value="Hint_dom_C"/>
</dbReference>
<evidence type="ECO:0000256" key="5">
    <source>
        <dbReference type="ARBA" id="ARBA00023014"/>
    </source>
</evidence>
<name>A0ABU7V3P0_9MICO</name>
<dbReference type="Gene3D" id="3.80.30.30">
    <property type="match status" value="1"/>
</dbReference>
<reference evidence="7 8" key="1">
    <citation type="submission" date="2024-01" db="EMBL/GenBank/DDBJ databases">
        <title>the genome sequence of strain Microbacterium schleiferi NBRC 15075.</title>
        <authorList>
            <person name="Ding Y."/>
            <person name="Zhang G."/>
        </authorList>
    </citation>
    <scope>NUCLEOTIDE SEQUENCE [LARGE SCALE GENOMIC DNA]</scope>
    <source>
        <strain evidence="7 8">NBRC 15075</strain>
    </source>
</reference>
<keyword evidence="5" id="KW-0411">Iron-sulfur</keyword>
<dbReference type="PANTHER" id="PTHR43432">
    <property type="entry name" value="SLR0285 PROTEIN"/>
    <property type="match status" value="1"/>
</dbReference>
<dbReference type="Pfam" id="PF04055">
    <property type="entry name" value="Radical_SAM"/>
    <property type="match status" value="1"/>
</dbReference>
<dbReference type="InterPro" id="IPR027434">
    <property type="entry name" value="Homing_endonucl"/>
</dbReference>
<organism evidence="7 8">
    <name type="scientific">Microbacterium schleiferi</name>
    <dbReference type="NCBI Taxonomy" id="69362"/>
    <lineage>
        <taxon>Bacteria</taxon>
        <taxon>Bacillati</taxon>
        <taxon>Actinomycetota</taxon>
        <taxon>Actinomycetes</taxon>
        <taxon>Micrococcales</taxon>
        <taxon>Microbacteriaceae</taxon>
        <taxon>Microbacterium</taxon>
    </lineage>
</organism>
<dbReference type="NCBIfam" id="NF038136">
    <property type="entry name" value="rSAM_Rv_intein"/>
    <property type="match status" value="1"/>
</dbReference>
<evidence type="ECO:0000313" key="8">
    <source>
        <dbReference type="Proteomes" id="UP001351900"/>
    </source>
</evidence>
<dbReference type="SMART" id="SM00306">
    <property type="entry name" value="HintN"/>
    <property type="match status" value="1"/>
</dbReference>